<evidence type="ECO:0000256" key="2">
    <source>
        <dbReference type="ARBA" id="ARBA00022692"/>
    </source>
</evidence>
<feature type="transmembrane region" description="Helical" evidence="6">
    <location>
        <begin position="421"/>
        <end position="443"/>
    </location>
</feature>
<keyword evidence="4 6" id="KW-0472">Membrane</keyword>
<dbReference type="Pfam" id="PF01566">
    <property type="entry name" value="Nramp"/>
    <property type="match status" value="1"/>
</dbReference>
<keyword evidence="2 6" id="KW-0812">Transmembrane</keyword>
<protein>
    <submittedName>
        <fullName evidence="7">Manganese transport protein MntH</fullName>
    </submittedName>
</protein>
<gene>
    <name evidence="7" type="ORF">Pla110_45710</name>
</gene>
<dbReference type="OrthoDB" id="9787548at2"/>
<dbReference type="GO" id="GO:0005384">
    <property type="term" value="F:manganese ion transmembrane transporter activity"/>
    <property type="evidence" value="ECO:0007669"/>
    <property type="project" value="TreeGrafter"/>
</dbReference>
<evidence type="ECO:0000256" key="5">
    <source>
        <dbReference type="SAM" id="MobiDB-lite"/>
    </source>
</evidence>
<feature type="transmembrane region" description="Helical" evidence="6">
    <location>
        <begin position="493"/>
        <end position="514"/>
    </location>
</feature>
<dbReference type="GO" id="GO:0005886">
    <property type="term" value="C:plasma membrane"/>
    <property type="evidence" value="ECO:0007669"/>
    <property type="project" value="TreeGrafter"/>
</dbReference>
<sequence length="554" mass="61468">MSQPPSDEQTHNPATPENTVEDLHVQDPPTRFLGIVKQLGPGLIIASAIVGSGELIATTKTGAQAGLSLLWLIFFGCLIKVFVQIELGRFTISEGQTSLAALNSVPGPRLKINWIIWVWFAMMLTSMAQLGGIVGGVGQAAAIALPITGDYAEVVRAPSEKQIDWYLTYKADRELADQTQSNFSQLPPVHQERAEFGMQYLETRFESLRAEGYPIDELISRVDGGETLIDPNTWDDRLWALLVTIFTAILLYLSRYNLIQTVAMVLVVSFTLITIGNVISLQATEYFSVTFNELMSGLAFKLPEPIGGIDPVKTAIATFGIIGVGASELIAYPYWCQEKGYAKFTGPRQNSDAWSNRAKGWLRVMRFDAFNSMIIYTIATMAFYFMGATVLFRQGLDPDGMRMVTTLSSAYVPIFGNYARWLFLIGAIAVLYSTFLVANASNARMWSDFFRIAGLFKINTEEKFMKCVGIMSVVLPCISFCVFASRANPVTTVLIAGMMQSIMLPMIGFAALYFRYKRIDRRLRPGLVWDIFLILSFLGLLVTGSWGLIKVLTE</sequence>
<dbReference type="GO" id="GO:0034755">
    <property type="term" value="P:iron ion transmembrane transport"/>
    <property type="evidence" value="ECO:0007669"/>
    <property type="project" value="TreeGrafter"/>
</dbReference>
<accession>A0A518CUC4</accession>
<keyword evidence="8" id="KW-1185">Reference proteome</keyword>
<feature type="transmembrane region" description="Helical" evidence="6">
    <location>
        <begin position="526"/>
        <end position="549"/>
    </location>
</feature>
<feature type="region of interest" description="Disordered" evidence="5">
    <location>
        <begin position="1"/>
        <end position="23"/>
    </location>
</feature>
<dbReference type="Proteomes" id="UP000317178">
    <property type="component" value="Chromosome"/>
</dbReference>
<evidence type="ECO:0000256" key="1">
    <source>
        <dbReference type="ARBA" id="ARBA00004141"/>
    </source>
</evidence>
<dbReference type="PANTHER" id="PTHR11706">
    <property type="entry name" value="SOLUTE CARRIER PROTEIN FAMILY 11 MEMBER"/>
    <property type="match status" value="1"/>
</dbReference>
<organism evidence="7 8">
    <name type="scientific">Polystyrenella longa</name>
    <dbReference type="NCBI Taxonomy" id="2528007"/>
    <lineage>
        <taxon>Bacteria</taxon>
        <taxon>Pseudomonadati</taxon>
        <taxon>Planctomycetota</taxon>
        <taxon>Planctomycetia</taxon>
        <taxon>Planctomycetales</taxon>
        <taxon>Planctomycetaceae</taxon>
        <taxon>Polystyrenella</taxon>
    </lineage>
</organism>
<evidence type="ECO:0000313" key="7">
    <source>
        <dbReference type="EMBL" id="QDU82808.1"/>
    </source>
</evidence>
<dbReference type="RefSeq" id="WP_144999298.1">
    <property type="nucleotide sequence ID" value="NZ_CP036281.1"/>
</dbReference>
<dbReference type="EMBL" id="CP036281">
    <property type="protein sequence ID" value="QDU82808.1"/>
    <property type="molecule type" value="Genomic_DNA"/>
</dbReference>
<feature type="transmembrane region" description="Helical" evidence="6">
    <location>
        <begin position="112"/>
        <end position="137"/>
    </location>
</feature>
<evidence type="ECO:0000256" key="4">
    <source>
        <dbReference type="ARBA" id="ARBA00023136"/>
    </source>
</evidence>
<feature type="transmembrane region" description="Helical" evidence="6">
    <location>
        <begin position="373"/>
        <end position="392"/>
    </location>
</feature>
<feature type="transmembrane region" description="Helical" evidence="6">
    <location>
        <begin position="69"/>
        <end position="92"/>
    </location>
</feature>
<name>A0A518CUC4_9PLAN</name>
<comment type="subcellular location">
    <subcellularLocation>
        <location evidence="1">Membrane</location>
        <topology evidence="1">Multi-pass membrane protein</topology>
    </subcellularLocation>
</comment>
<feature type="transmembrane region" description="Helical" evidence="6">
    <location>
        <begin position="464"/>
        <end position="487"/>
    </location>
</feature>
<feature type="transmembrane region" description="Helical" evidence="6">
    <location>
        <begin position="262"/>
        <end position="281"/>
    </location>
</feature>
<feature type="compositionally biased region" description="Polar residues" evidence="5">
    <location>
        <begin position="1"/>
        <end position="18"/>
    </location>
</feature>
<dbReference type="AlphaFoldDB" id="A0A518CUC4"/>
<keyword evidence="3 6" id="KW-1133">Transmembrane helix</keyword>
<dbReference type="GO" id="GO:0015086">
    <property type="term" value="F:cadmium ion transmembrane transporter activity"/>
    <property type="evidence" value="ECO:0007669"/>
    <property type="project" value="TreeGrafter"/>
</dbReference>
<dbReference type="InterPro" id="IPR001046">
    <property type="entry name" value="NRAMP_fam"/>
</dbReference>
<reference evidence="7 8" key="1">
    <citation type="submission" date="2019-02" db="EMBL/GenBank/DDBJ databases">
        <title>Deep-cultivation of Planctomycetes and their phenomic and genomic characterization uncovers novel biology.</title>
        <authorList>
            <person name="Wiegand S."/>
            <person name="Jogler M."/>
            <person name="Boedeker C."/>
            <person name="Pinto D."/>
            <person name="Vollmers J."/>
            <person name="Rivas-Marin E."/>
            <person name="Kohn T."/>
            <person name="Peeters S.H."/>
            <person name="Heuer A."/>
            <person name="Rast P."/>
            <person name="Oberbeckmann S."/>
            <person name="Bunk B."/>
            <person name="Jeske O."/>
            <person name="Meyerdierks A."/>
            <person name="Storesund J.E."/>
            <person name="Kallscheuer N."/>
            <person name="Luecker S."/>
            <person name="Lage O.M."/>
            <person name="Pohl T."/>
            <person name="Merkel B.J."/>
            <person name="Hornburger P."/>
            <person name="Mueller R.-W."/>
            <person name="Bruemmer F."/>
            <person name="Labrenz M."/>
            <person name="Spormann A.M."/>
            <person name="Op den Camp H."/>
            <person name="Overmann J."/>
            <person name="Amann R."/>
            <person name="Jetten M.S.M."/>
            <person name="Mascher T."/>
            <person name="Medema M.H."/>
            <person name="Devos D.P."/>
            <person name="Kaster A.-K."/>
            <person name="Ovreas L."/>
            <person name="Rohde M."/>
            <person name="Galperin M.Y."/>
            <person name="Jogler C."/>
        </authorList>
    </citation>
    <scope>NUCLEOTIDE SEQUENCE [LARGE SCALE GENOMIC DNA]</scope>
    <source>
        <strain evidence="7 8">Pla110</strain>
    </source>
</reference>
<dbReference type="KEGG" id="plon:Pla110_45710"/>
<evidence type="ECO:0000256" key="6">
    <source>
        <dbReference type="SAM" id="Phobius"/>
    </source>
</evidence>
<dbReference type="PANTHER" id="PTHR11706:SF3">
    <property type="entry name" value="METAL ION TRANSPORT PROTEIN"/>
    <property type="match status" value="1"/>
</dbReference>
<evidence type="ECO:0000313" key="8">
    <source>
        <dbReference type="Proteomes" id="UP000317178"/>
    </source>
</evidence>
<proteinExistence type="predicted"/>
<feature type="transmembrane region" description="Helical" evidence="6">
    <location>
        <begin position="238"/>
        <end position="256"/>
    </location>
</feature>
<dbReference type="NCBIfam" id="NF037982">
    <property type="entry name" value="Nramp_1"/>
    <property type="match status" value="1"/>
</dbReference>
<evidence type="ECO:0000256" key="3">
    <source>
        <dbReference type="ARBA" id="ARBA00022989"/>
    </source>
</evidence>